<dbReference type="GO" id="GO:0043161">
    <property type="term" value="P:proteasome-mediated ubiquitin-dependent protein catabolic process"/>
    <property type="evidence" value="ECO:0007669"/>
    <property type="project" value="TreeGrafter"/>
</dbReference>
<evidence type="ECO:0000313" key="2">
    <source>
        <dbReference type="EMBL" id="KAG7663237.1"/>
    </source>
</evidence>
<feature type="repeat" description="WD" evidence="1">
    <location>
        <begin position="56"/>
        <end position="84"/>
    </location>
</feature>
<keyword evidence="1" id="KW-0853">WD repeat</keyword>
<accession>A0A8J5QHP9</accession>
<dbReference type="InterPro" id="IPR042238">
    <property type="entry name" value="Rad28/ERCC8/Ckn1/ATCSA-1"/>
</dbReference>
<proteinExistence type="predicted"/>
<gene>
    <name evidence="2" type="ORF">J8A68_003237</name>
</gene>
<dbReference type="PANTHER" id="PTHR46202:SF1">
    <property type="entry name" value="DNA EXCISION REPAIR PROTEIN ERCC-8"/>
    <property type="match status" value="1"/>
</dbReference>
<dbReference type="GeneID" id="73470038"/>
<dbReference type="GO" id="GO:0031464">
    <property type="term" value="C:Cul4A-RING E3 ubiquitin ligase complex"/>
    <property type="evidence" value="ECO:0007669"/>
    <property type="project" value="TreeGrafter"/>
</dbReference>
<dbReference type="SMART" id="SM00320">
    <property type="entry name" value="WD40"/>
    <property type="match status" value="5"/>
</dbReference>
<dbReference type="GO" id="GO:0000209">
    <property type="term" value="P:protein polyubiquitination"/>
    <property type="evidence" value="ECO:0007669"/>
    <property type="project" value="TreeGrafter"/>
</dbReference>
<dbReference type="PROSITE" id="PS50294">
    <property type="entry name" value="WD_REPEATS_REGION"/>
    <property type="match status" value="2"/>
</dbReference>
<dbReference type="GO" id="GO:0006283">
    <property type="term" value="P:transcription-coupled nucleotide-excision repair"/>
    <property type="evidence" value="ECO:0007669"/>
    <property type="project" value="InterPro"/>
</dbReference>
<dbReference type="GO" id="GO:0000109">
    <property type="term" value="C:nucleotide-excision repair complex"/>
    <property type="evidence" value="ECO:0007669"/>
    <property type="project" value="TreeGrafter"/>
</dbReference>
<dbReference type="InterPro" id="IPR001680">
    <property type="entry name" value="WD40_rpt"/>
</dbReference>
<evidence type="ECO:0000313" key="3">
    <source>
        <dbReference type="Proteomes" id="UP000694255"/>
    </source>
</evidence>
<reference evidence="2 3" key="1">
    <citation type="journal article" date="2021" name="DNA Res.">
        <title>Genome analysis of Candida subhashii reveals its hybrid nature and dual mitochondrial genome conformations.</title>
        <authorList>
            <person name="Mixao V."/>
            <person name="Hegedusova E."/>
            <person name="Saus E."/>
            <person name="Pryszcz L.P."/>
            <person name="Cillingova A."/>
            <person name="Nosek J."/>
            <person name="Gabaldon T."/>
        </authorList>
    </citation>
    <scope>NUCLEOTIDE SEQUENCE [LARGE SCALE GENOMIC DNA]</scope>
    <source>
        <strain evidence="2 3">CBS 10753</strain>
    </source>
</reference>
<feature type="repeat" description="WD" evidence="1">
    <location>
        <begin position="206"/>
        <end position="248"/>
    </location>
</feature>
<dbReference type="Proteomes" id="UP000694255">
    <property type="component" value="Unassembled WGS sequence"/>
</dbReference>
<protein>
    <recommendedName>
        <fullName evidence="4">DNA excision repair protein ERCC-8</fullName>
    </recommendedName>
</protein>
<evidence type="ECO:0000256" key="1">
    <source>
        <dbReference type="PROSITE-ProRule" id="PRU00221"/>
    </source>
</evidence>
<dbReference type="EMBL" id="JAGSYN010000142">
    <property type="protein sequence ID" value="KAG7663237.1"/>
    <property type="molecule type" value="Genomic_DNA"/>
</dbReference>
<dbReference type="Pfam" id="PF00400">
    <property type="entry name" value="WD40"/>
    <property type="match status" value="4"/>
</dbReference>
<dbReference type="AlphaFoldDB" id="A0A8J5QHP9"/>
<sequence>MQSLLLDRTLGNITPLQFAATITESYYLQLYQSAKHSVFPSNCHQNASVNSLSLESSDYRFLLSGCADSSIKLWDLRQEETQREENEIDAQKFDHPSLYDSFDYDNPISTFANIATIPRKSHHSFGISTIQWWPHDTGMFVSSSFDHTVKIWDTNELSPVHSFNLDSRVYSIDISGKDDSGLVATGSDQPFIRLLDLRSTSSSHTLQGHKGKTLVVKWHPINSNMLASGGYDGEVKIWDIRRSNSCLARLDMLRTNIQNTSSDNLTKSSVKAHSGPVNGLVWDESGTILYTAGNDDKVRVWDMISSLAPPINKLINFGPLTRNKYPQTIPILLNPKGESELQYLLFPSESSEVFVFRTIDGKMETRLSRKGSKNIGRTCSMVNAGPFSATYYCGTMDGEIISWAPKWNKPDLNEIVDKSNDFDLATEILRKQEFAAKGHALMVYDSGLG</sequence>
<name>A0A8J5QHP9_9ASCO</name>
<feature type="repeat" description="WD" evidence="1">
    <location>
        <begin position="120"/>
        <end position="162"/>
    </location>
</feature>
<evidence type="ECO:0008006" key="4">
    <source>
        <dbReference type="Google" id="ProtNLM"/>
    </source>
</evidence>
<keyword evidence="3" id="KW-1185">Reference proteome</keyword>
<dbReference type="OrthoDB" id="361494at2759"/>
<dbReference type="InterPro" id="IPR019775">
    <property type="entry name" value="WD40_repeat_CS"/>
</dbReference>
<dbReference type="PANTHER" id="PTHR46202">
    <property type="entry name" value="DNA EXCISION REPAIR PROTEIN ERCC-8"/>
    <property type="match status" value="1"/>
</dbReference>
<feature type="repeat" description="WD" evidence="1">
    <location>
        <begin position="270"/>
        <end position="303"/>
    </location>
</feature>
<organism evidence="2 3">
    <name type="scientific">[Candida] subhashii</name>
    <dbReference type="NCBI Taxonomy" id="561895"/>
    <lineage>
        <taxon>Eukaryota</taxon>
        <taxon>Fungi</taxon>
        <taxon>Dikarya</taxon>
        <taxon>Ascomycota</taxon>
        <taxon>Saccharomycotina</taxon>
        <taxon>Pichiomycetes</taxon>
        <taxon>Debaryomycetaceae</taxon>
        <taxon>Spathaspora</taxon>
    </lineage>
</organism>
<comment type="caution">
    <text evidence="2">The sequence shown here is derived from an EMBL/GenBank/DDBJ whole genome shotgun (WGS) entry which is preliminary data.</text>
</comment>
<dbReference type="PROSITE" id="PS00678">
    <property type="entry name" value="WD_REPEATS_1"/>
    <property type="match status" value="3"/>
</dbReference>
<dbReference type="PROSITE" id="PS50082">
    <property type="entry name" value="WD_REPEATS_2"/>
    <property type="match status" value="4"/>
</dbReference>
<dbReference type="RefSeq" id="XP_049263469.1">
    <property type="nucleotide sequence ID" value="XM_049407072.1"/>
</dbReference>